<evidence type="ECO:0000256" key="2">
    <source>
        <dbReference type="SAM" id="SignalP"/>
    </source>
</evidence>
<dbReference type="PIRSF" id="PIRSF017082">
    <property type="entry name" value="YflP"/>
    <property type="match status" value="1"/>
</dbReference>
<dbReference type="SUPFAM" id="SSF53850">
    <property type="entry name" value="Periplasmic binding protein-like II"/>
    <property type="match status" value="1"/>
</dbReference>
<feature type="signal peptide" evidence="2">
    <location>
        <begin position="1"/>
        <end position="23"/>
    </location>
</feature>
<comment type="caution">
    <text evidence="3">The sequence shown here is derived from an EMBL/GenBank/DDBJ whole genome shotgun (WGS) entry which is preliminary data.</text>
</comment>
<dbReference type="Gene3D" id="3.40.190.150">
    <property type="entry name" value="Bordetella uptake gene, domain 1"/>
    <property type="match status" value="1"/>
</dbReference>
<keyword evidence="2" id="KW-0732">Signal</keyword>
<dbReference type="Gene3D" id="3.40.190.10">
    <property type="entry name" value="Periplasmic binding protein-like II"/>
    <property type="match status" value="1"/>
</dbReference>
<keyword evidence="4" id="KW-1185">Reference proteome</keyword>
<dbReference type="InterPro" id="IPR005064">
    <property type="entry name" value="BUG"/>
</dbReference>
<evidence type="ECO:0000256" key="1">
    <source>
        <dbReference type="ARBA" id="ARBA00006987"/>
    </source>
</evidence>
<dbReference type="Proteomes" id="UP000541185">
    <property type="component" value="Unassembled WGS sequence"/>
</dbReference>
<name>A0A848H8P7_9BURK</name>
<dbReference type="CDD" id="cd07012">
    <property type="entry name" value="PBP2_Bug_TTT"/>
    <property type="match status" value="1"/>
</dbReference>
<dbReference type="Pfam" id="PF03401">
    <property type="entry name" value="TctC"/>
    <property type="match status" value="1"/>
</dbReference>
<comment type="similarity">
    <text evidence="1">Belongs to the UPF0065 (bug) family.</text>
</comment>
<dbReference type="PANTHER" id="PTHR42928:SF5">
    <property type="entry name" value="BLR1237 PROTEIN"/>
    <property type="match status" value="1"/>
</dbReference>
<protein>
    <submittedName>
        <fullName evidence="3">Tripartite tricarboxylate transporter substrate binding protein</fullName>
    </submittedName>
</protein>
<feature type="chain" id="PRO_5032800723" evidence="2">
    <location>
        <begin position="24"/>
        <end position="328"/>
    </location>
</feature>
<dbReference type="RefSeq" id="WP_169419011.1">
    <property type="nucleotide sequence ID" value="NZ_JABBFX010000001.1"/>
</dbReference>
<dbReference type="InterPro" id="IPR042100">
    <property type="entry name" value="Bug_dom1"/>
</dbReference>
<proteinExistence type="inferred from homology"/>
<organism evidence="3 4">
    <name type="scientific">Ramlibacter agri</name>
    <dbReference type="NCBI Taxonomy" id="2728837"/>
    <lineage>
        <taxon>Bacteria</taxon>
        <taxon>Pseudomonadati</taxon>
        <taxon>Pseudomonadota</taxon>
        <taxon>Betaproteobacteria</taxon>
        <taxon>Burkholderiales</taxon>
        <taxon>Comamonadaceae</taxon>
        <taxon>Ramlibacter</taxon>
    </lineage>
</organism>
<accession>A0A848H8P7</accession>
<dbReference type="EMBL" id="JABBFX010000001">
    <property type="protein sequence ID" value="NML44913.1"/>
    <property type="molecule type" value="Genomic_DNA"/>
</dbReference>
<dbReference type="AlphaFoldDB" id="A0A848H8P7"/>
<reference evidence="3 4" key="1">
    <citation type="submission" date="2020-04" db="EMBL/GenBank/DDBJ databases">
        <title>Ramlibacter sp. G-1-2-2 isolated from soil.</title>
        <authorList>
            <person name="Dahal R.H."/>
        </authorList>
    </citation>
    <scope>NUCLEOTIDE SEQUENCE [LARGE SCALE GENOMIC DNA]</scope>
    <source>
        <strain evidence="3 4">G-1-2-2</strain>
    </source>
</reference>
<evidence type="ECO:0000313" key="4">
    <source>
        <dbReference type="Proteomes" id="UP000541185"/>
    </source>
</evidence>
<dbReference type="PANTHER" id="PTHR42928">
    <property type="entry name" value="TRICARBOXYLATE-BINDING PROTEIN"/>
    <property type="match status" value="1"/>
</dbReference>
<sequence>MTRISRRALLASALPLVAAPVFAQDRYPSRPINLIVPFAPGGSTDLLARLMRQYATRHLGQDIVVFNKPGAGATLGWNDVVTAAPDGYTLGAVTSSAAIRPVYGDTRFNYITALEPIAWVSTIPQVLAVRAEAPWKTIDDLVRYARDNPGKFTYGHSGVGNSSHVAMEALALKAGVKWLPVPYNSGSQVLSALLGGQIDATVATPVEFSSHLAAGKIRVLAVFDEKRFDAPLFRDIPTFAEKGWPIDSLSWNGVAAPKGLPPAIRKHLVDGFRAIAAEPEFVASATKAGLAITYAGPEAFGAKWKSDQETFLKQATDTGILQLVKSQK</sequence>
<evidence type="ECO:0000313" key="3">
    <source>
        <dbReference type="EMBL" id="NML44913.1"/>
    </source>
</evidence>
<gene>
    <name evidence="3" type="ORF">HHL11_14235</name>
</gene>